<keyword evidence="4" id="KW-0238">DNA-binding</keyword>
<dbReference type="PANTHER" id="PTHR13935:SF106">
    <property type="entry name" value="ACHAETE-SCUTE COMPLEX PROTEIN T5-RELATED"/>
    <property type="match status" value="1"/>
</dbReference>
<evidence type="ECO:0000256" key="7">
    <source>
        <dbReference type="SAM" id="MobiDB-lite"/>
    </source>
</evidence>
<gene>
    <name evidence="9" type="ORF">Sradi_6286500</name>
</gene>
<dbReference type="PROSITE" id="PS50888">
    <property type="entry name" value="BHLH"/>
    <property type="match status" value="1"/>
</dbReference>
<keyword evidence="3" id="KW-0805">Transcription regulation</keyword>
<comment type="caution">
    <text evidence="9">The sequence shown here is derived from an EMBL/GenBank/DDBJ whole genome shotgun (WGS) entry which is preliminary data.</text>
</comment>
<dbReference type="GO" id="GO:0046983">
    <property type="term" value="F:protein dimerization activity"/>
    <property type="evidence" value="ECO:0007669"/>
    <property type="project" value="InterPro"/>
</dbReference>
<evidence type="ECO:0000313" key="9">
    <source>
        <dbReference type="EMBL" id="KAL0304184.1"/>
    </source>
</evidence>
<feature type="domain" description="BHLH" evidence="8">
    <location>
        <begin position="67"/>
        <end position="119"/>
    </location>
</feature>
<comment type="subcellular location">
    <subcellularLocation>
        <location evidence="1">Nucleus</location>
    </subcellularLocation>
</comment>
<reference evidence="9" key="1">
    <citation type="submission" date="2020-06" db="EMBL/GenBank/DDBJ databases">
        <authorList>
            <person name="Li T."/>
            <person name="Hu X."/>
            <person name="Zhang T."/>
            <person name="Song X."/>
            <person name="Zhang H."/>
            <person name="Dai N."/>
            <person name="Sheng W."/>
            <person name="Hou X."/>
            <person name="Wei L."/>
        </authorList>
    </citation>
    <scope>NUCLEOTIDE SEQUENCE</scope>
    <source>
        <strain evidence="9">G02</strain>
        <tissue evidence="9">Leaf</tissue>
    </source>
</reference>
<organism evidence="9">
    <name type="scientific">Sesamum radiatum</name>
    <name type="common">Black benniseed</name>
    <dbReference type="NCBI Taxonomy" id="300843"/>
    <lineage>
        <taxon>Eukaryota</taxon>
        <taxon>Viridiplantae</taxon>
        <taxon>Streptophyta</taxon>
        <taxon>Embryophyta</taxon>
        <taxon>Tracheophyta</taxon>
        <taxon>Spermatophyta</taxon>
        <taxon>Magnoliopsida</taxon>
        <taxon>eudicotyledons</taxon>
        <taxon>Gunneridae</taxon>
        <taxon>Pentapetalae</taxon>
        <taxon>asterids</taxon>
        <taxon>lamiids</taxon>
        <taxon>Lamiales</taxon>
        <taxon>Pedaliaceae</taxon>
        <taxon>Sesamum</taxon>
    </lineage>
</organism>
<sequence length="243" mass="26739">MFPLQSDSLVFDDIPLFLEQDNVLEDLLADCAVLDGNEHTADQAGVGKSTSSAGGVQENKDEGSSEIKKIMHRDIERQRRQEMSGLYASIRSLLPLEYIKGKRAISDHVDQAVNYIKHMQKKIGEMKMRREKLKRLSNSSGPSSDADQERNSDISGSSNCVSVNVDVCQGGVEILISSSLNEGNFPLSKVLEDLLGRGLNVLSCVSTRADGQSVHKIQIEVNDLKSIDLAELQERLANVIKRA</sequence>
<keyword evidence="5" id="KW-0804">Transcription</keyword>
<accession>A0AAW2KBG7</accession>
<dbReference type="FunFam" id="4.10.280.10:FF:000085">
    <property type="entry name" value="Transcription factor bHLH126"/>
    <property type="match status" value="1"/>
</dbReference>
<reference evidence="9" key="2">
    <citation type="journal article" date="2024" name="Plant">
        <title>Genomic evolution and insights into agronomic trait innovations of Sesamum species.</title>
        <authorList>
            <person name="Miao H."/>
            <person name="Wang L."/>
            <person name="Qu L."/>
            <person name="Liu H."/>
            <person name="Sun Y."/>
            <person name="Le M."/>
            <person name="Wang Q."/>
            <person name="Wei S."/>
            <person name="Zheng Y."/>
            <person name="Lin W."/>
            <person name="Duan Y."/>
            <person name="Cao H."/>
            <person name="Xiong S."/>
            <person name="Wang X."/>
            <person name="Wei L."/>
            <person name="Li C."/>
            <person name="Ma Q."/>
            <person name="Ju M."/>
            <person name="Zhao R."/>
            <person name="Li G."/>
            <person name="Mu C."/>
            <person name="Tian Q."/>
            <person name="Mei H."/>
            <person name="Zhang T."/>
            <person name="Gao T."/>
            <person name="Zhang H."/>
        </authorList>
    </citation>
    <scope>NUCLEOTIDE SEQUENCE</scope>
    <source>
        <strain evidence="9">G02</strain>
    </source>
</reference>
<feature type="region of interest" description="Disordered" evidence="7">
    <location>
        <begin position="132"/>
        <end position="156"/>
    </location>
</feature>
<dbReference type="InterPro" id="IPR015660">
    <property type="entry name" value="MASH1/Ascl1a-like"/>
</dbReference>
<protein>
    <submittedName>
        <fullName evidence="9">Transcription factor</fullName>
    </submittedName>
</protein>
<dbReference type="AlphaFoldDB" id="A0AAW2KBG7"/>
<proteinExistence type="predicted"/>
<evidence type="ECO:0000256" key="5">
    <source>
        <dbReference type="ARBA" id="ARBA00023163"/>
    </source>
</evidence>
<dbReference type="EMBL" id="JACGWJ010000029">
    <property type="protein sequence ID" value="KAL0304184.1"/>
    <property type="molecule type" value="Genomic_DNA"/>
</dbReference>
<keyword evidence="6" id="KW-0539">Nucleus</keyword>
<name>A0AAW2KBG7_SESRA</name>
<dbReference type="GO" id="GO:0090575">
    <property type="term" value="C:RNA polymerase II transcription regulator complex"/>
    <property type="evidence" value="ECO:0007669"/>
    <property type="project" value="TreeGrafter"/>
</dbReference>
<comment type="subunit">
    <text evidence="2">Homodimer.</text>
</comment>
<dbReference type="Pfam" id="PF00010">
    <property type="entry name" value="HLH"/>
    <property type="match status" value="1"/>
</dbReference>
<evidence type="ECO:0000256" key="6">
    <source>
        <dbReference type="ARBA" id="ARBA00023242"/>
    </source>
</evidence>
<feature type="compositionally biased region" description="Polar residues" evidence="7">
    <location>
        <begin position="136"/>
        <end position="145"/>
    </location>
</feature>
<dbReference type="GO" id="GO:0000981">
    <property type="term" value="F:DNA-binding transcription factor activity, RNA polymerase II-specific"/>
    <property type="evidence" value="ECO:0007669"/>
    <property type="project" value="TreeGrafter"/>
</dbReference>
<dbReference type="CDD" id="cd18914">
    <property type="entry name" value="bHLH_AtORG2_like"/>
    <property type="match status" value="1"/>
</dbReference>
<dbReference type="SUPFAM" id="SSF47459">
    <property type="entry name" value="HLH, helix-loop-helix DNA-binding domain"/>
    <property type="match status" value="1"/>
</dbReference>
<dbReference type="Gene3D" id="4.10.280.10">
    <property type="entry name" value="Helix-loop-helix DNA-binding domain"/>
    <property type="match status" value="1"/>
</dbReference>
<evidence type="ECO:0000256" key="3">
    <source>
        <dbReference type="ARBA" id="ARBA00023015"/>
    </source>
</evidence>
<evidence type="ECO:0000256" key="1">
    <source>
        <dbReference type="ARBA" id="ARBA00004123"/>
    </source>
</evidence>
<dbReference type="InterPro" id="IPR011598">
    <property type="entry name" value="bHLH_dom"/>
</dbReference>
<dbReference type="PANTHER" id="PTHR13935">
    <property type="entry name" value="ACHAETE-SCUTE TRANSCRIPTION FACTOR-RELATED"/>
    <property type="match status" value="1"/>
</dbReference>
<evidence type="ECO:0000256" key="2">
    <source>
        <dbReference type="ARBA" id="ARBA00011738"/>
    </source>
</evidence>
<feature type="region of interest" description="Disordered" evidence="7">
    <location>
        <begin position="42"/>
        <end position="65"/>
    </location>
</feature>
<evidence type="ECO:0000256" key="4">
    <source>
        <dbReference type="ARBA" id="ARBA00023125"/>
    </source>
</evidence>
<evidence type="ECO:0000259" key="8">
    <source>
        <dbReference type="PROSITE" id="PS50888"/>
    </source>
</evidence>
<dbReference type="InterPro" id="IPR036638">
    <property type="entry name" value="HLH_DNA-bd_sf"/>
</dbReference>
<dbReference type="GO" id="GO:0000977">
    <property type="term" value="F:RNA polymerase II transcription regulatory region sequence-specific DNA binding"/>
    <property type="evidence" value="ECO:0007669"/>
    <property type="project" value="TreeGrafter"/>
</dbReference>